<dbReference type="AlphaFoldDB" id="A0A0R2NN77"/>
<proteinExistence type="predicted"/>
<dbReference type="EMBL" id="AYGX02000084">
    <property type="protein sequence ID" value="KRO27183.1"/>
    <property type="molecule type" value="Genomic_DNA"/>
</dbReference>
<sequence length="103" mass="11709">MFFDREKKENAAVLAQLMTYVDADGLTDRERKIGELAMADIQKNVYNVKVVNRVMISLQQEALVTKLSPAAADFYETMNDTMNKIAPIGTNRANMLFRKGYLE</sequence>
<gene>
    <name evidence="1" type="ORF">DY78_GL000291</name>
</gene>
<evidence type="ECO:0008006" key="3">
    <source>
        <dbReference type="Google" id="ProtNLM"/>
    </source>
</evidence>
<dbReference type="RefSeq" id="WP_024624759.1">
    <property type="nucleotide sequence ID" value="NZ_AYGX02000084.1"/>
</dbReference>
<comment type="caution">
    <text evidence="1">The sequence shown here is derived from an EMBL/GenBank/DDBJ whole genome shotgun (WGS) entry which is preliminary data.</text>
</comment>
<protein>
    <recommendedName>
        <fullName evidence="3">Gar-IM</fullName>
    </recommendedName>
</protein>
<organism evidence="1 2">
    <name type="scientific">Lactiplantibacillus fabifermentans DSM 21115</name>
    <dbReference type="NCBI Taxonomy" id="1413187"/>
    <lineage>
        <taxon>Bacteria</taxon>
        <taxon>Bacillati</taxon>
        <taxon>Bacillota</taxon>
        <taxon>Bacilli</taxon>
        <taxon>Lactobacillales</taxon>
        <taxon>Lactobacillaceae</taxon>
        <taxon>Lactiplantibacillus</taxon>
    </lineage>
</organism>
<dbReference type="CDD" id="cd21059">
    <property type="entry name" value="LciA-like"/>
    <property type="match status" value="1"/>
</dbReference>
<evidence type="ECO:0000313" key="1">
    <source>
        <dbReference type="EMBL" id="KRO27183.1"/>
    </source>
</evidence>
<evidence type="ECO:0000313" key="2">
    <source>
        <dbReference type="Proteomes" id="UP000050920"/>
    </source>
</evidence>
<accession>A0A0R2NN77</accession>
<name>A0A0R2NN77_9LACO</name>
<reference evidence="1 2" key="1">
    <citation type="journal article" date="2015" name="Genome Announc.">
        <title>Expanding the biotechnology potential of lactobacilli through comparative genomics of 213 strains and associated genera.</title>
        <authorList>
            <person name="Sun Z."/>
            <person name="Harris H.M."/>
            <person name="McCann A."/>
            <person name="Guo C."/>
            <person name="Argimon S."/>
            <person name="Zhang W."/>
            <person name="Yang X."/>
            <person name="Jeffery I.B."/>
            <person name="Cooney J.C."/>
            <person name="Kagawa T.F."/>
            <person name="Liu W."/>
            <person name="Song Y."/>
            <person name="Salvetti E."/>
            <person name="Wrobel A."/>
            <person name="Rasinkangas P."/>
            <person name="Parkhill J."/>
            <person name="Rea M.C."/>
            <person name="O'Sullivan O."/>
            <person name="Ritari J."/>
            <person name="Douillard F.P."/>
            <person name="Paul Ross R."/>
            <person name="Yang R."/>
            <person name="Briner A.E."/>
            <person name="Felis G.E."/>
            <person name="de Vos W.M."/>
            <person name="Barrangou R."/>
            <person name="Klaenhammer T.R."/>
            <person name="Caufield P.W."/>
            <person name="Cui Y."/>
            <person name="Zhang H."/>
            <person name="O'Toole P.W."/>
        </authorList>
    </citation>
    <scope>NUCLEOTIDE SEQUENCE [LARGE SCALE GENOMIC DNA]</scope>
    <source>
        <strain evidence="1 2">DSM 21115</strain>
    </source>
</reference>
<keyword evidence="2" id="KW-1185">Reference proteome</keyword>
<dbReference type="Proteomes" id="UP000050920">
    <property type="component" value="Unassembled WGS sequence"/>
</dbReference>